<gene>
    <name evidence="1" type="ORF">PIB30_087504</name>
</gene>
<protein>
    <submittedName>
        <fullName evidence="1">Uncharacterized protein</fullName>
    </submittedName>
</protein>
<evidence type="ECO:0000313" key="2">
    <source>
        <dbReference type="Proteomes" id="UP001341840"/>
    </source>
</evidence>
<name>A0ABU6STY9_9FABA</name>
<comment type="caution">
    <text evidence="1">The sequence shown here is derived from an EMBL/GenBank/DDBJ whole genome shotgun (WGS) entry which is preliminary data.</text>
</comment>
<dbReference type="EMBL" id="JASCZI010061960">
    <property type="protein sequence ID" value="MED6139812.1"/>
    <property type="molecule type" value="Genomic_DNA"/>
</dbReference>
<dbReference type="Proteomes" id="UP001341840">
    <property type="component" value="Unassembled WGS sequence"/>
</dbReference>
<sequence length="106" mass="11942">MSQRPNDHHMNRFYPSRVDSDDGPFLKNFSKCFESIRRTCRIDSYVDRKVLVLKELQGIDSTDAGIDSGFQNGLERDPVDSSSSESILKWGLRADDPVYGNSGLLA</sequence>
<organism evidence="1 2">
    <name type="scientific">Stylosanthes scabra</name>
    <dbReference type="NCBI Taxonomy" id="79078"/>
    <lineage>
        <taxon>Eukaryota</taxon>
        <taxon>Viridiplantae</taxon>
        <taxon>Streptophyta</taxon>
        <taxon>Embryophyta</taxon>
        <taxon>Tracheophyta</taxon>
        <taxon>Spermatophyta</taxon>
        <taxon>Magnoliopsida</taxon>
        <taxon>eudicotyledons</taxon>
        <taxon>Gunneridae</taxon>
        <taxon>Pentapetalae</taxon>
        <taxon>rosids</taxon>
        <taxon>fabids</taxon>
        <taxon>Fabales</taxon>
        <taxon>Fabaceae</taxon>
        <taxon>Papilionoideae</taxon>
        <taxon>50 kb inversion clade</taxon>
        <taxon>dalbergioids sensu lato</taxon>
        <taxon>Dalbergieae</taxon>
        <taxon>Pterocarpus clade</taxon>
        <taxon>Stylosanthes</taxon>
    </lineage>
</organism>
<keyword evidence="2" id="KW-1185">Reference proteome</keyword>
<reference evidence="1 2" key="1">
    <citation type="journal article" date="2023" name="Plants (Basel)">
        <title>Bridging the Gap: Combining Genomics and Transcriptomics Approaches to Understand Stylosanthes scabra, an Orphan Legume from the Brazilian Caatinga.</title>
        <authorList>
            <person name="Ferreira-Neto J.R.C."/>
            <person name="da Silva M.D."/>
            <person name="Binneck E."/>
            <person name="de Melo N.F."/>
            <person name="da Silva R.H."/>
            <person name="de Melo A.L.T.M."/>
            <person name="Pandolfi V."/>
            <person name="Bustamante F.O."/>
            <person name="Brasileiro-Vidal A.C."/>
            <person name="Benko-Iseppon A.M."/>
        </authorList>
    </citation>
    <scope>NUCLEOTIDE SEQUENCE [LARGE SCALE GENOMIC DNA]</scope>
    <source>
        <tissue evidence="1">Leaves</tissue>
    </source>
</reference>
<proteinExistence type="predicted"/>
<accession>A0ABU6STY9</accession>
<evidence type="ECO:0000313" key="1">
    <source>
        <dbReference type="EMBL" id="MED6139812.1"/>
    </source>
</evidence>